<dbReference type="Gene3D" id="3.40.30.10">
    <property type="entry name" value="Glutaredoxin"/>
    <property type="match status" value="1"/>
</dbReference>
<evidence type="ECO:0000256" key="2">
    <source>
        <dbReference type="PROSITE-ProRule" id="PRU01282"/>
    </source>
</evidence>
<accession>A0A2N6D0U8</accession>
<comment type="caution">
    <text evidence="3">The sequence shown here is derived from an EMBL/GenBank/DDBJ whole genome shotgun (WGS) entry which is preliminary data.</text>
</comment>
<dbReference type="Pfam" id="PF03960">
    <property type="entry name" value="ArsC"/>
    <property type="match status" value="1"/>
</dbReference>
<dbReference type="STRING" id="1111735.GCA_000428045_02870"/>
<dbReference type="AlphaFoldDB" id="A0A2N6D0U8"/>
<reference evidence="3 4" key="1">
    <citation type="submission" date="2017-11" db="EMBL/GenBank/DDBJ databases">
        <title>Genome-resolved metagenomics identifies genetic mobility, metabolic interactions, and unexpected diversity in perchlorate-reducing communities.</title>
        <authorList>
            <person name="Barnum T.P."/>
            <person name="Figueroa I.A."/>
            <person name="Carlstrom C.I."/>
            <person name="Lucas L.N."/>
            <person name="Engelbrektson A.L."/>
            <person name="Coates J.D."/>
        </authorList>
    </citation>
    <scope>NUCLEOTIDE SEQUENCE [LARGE SCALE GENOMIC DNA]</scope>
    <source>
        <strain evidence="3">BM301</strain>
    </source>
</reference>
<dbReference type="PANTHER" id="PTHR30041">
    <property type="entry name" value="ARSENATE REDUCTASE"/>
    <property type="match status" value="1"/>
</dbReference>
<protein>
    <submittedName>
        <fullName evidence="3">ArsC family transcriptional regulator</fullName>
    </submittedName>
</protein>
<sequence length="121" mass="13668">MSTLRVYLYAGCGTCRKAKKYLAEHDIQFTEIPIREQPPSVQELGAMLDAYDGAITRLFNTSGQDYRRGGYKEKLKTMSVEEMISELAANGNLIKRPFVISDATALIGFKQEEWDKVFHVG</sequence>
<dbReference type="InterPro" id="IPR006660">
    <property type="entry name" value="Arsenate_reductase-like"/>
</dbReference>
<dbReference type="SUPFAM" id="SSF52833">
    <property type="entry name" value="Thioredoxin-like"/>
    <property type="match status" value="1"/>
</dbReference>
<evidence type="ECO:0000256" key="1">
    <source>
        <dbReference type="ARBA" id="ARBA00007198"/>
    </source>
</evidence>
<evidence type="ECO:0000313" key="4">
    <source>
        <dbReference type="Proteomes" id="UP000235015"/>
    </source>
</evidence>
<evidence type="ECO:0000313" key="3">
    <source>
        <dbReference type="EMBL" id="PLX63286.1"/>
    </source>
</evidence>
<name>A0A2N6D0U8_9GAMM</name>
<dbReference type="PANTHER" id="PTHR30041:SF8">
    <property type="entry name" value="PROTEIN YFFB"/>
    <property type="match status" value="1"/>
</dbReference>
<organism evidence="3 4">
    <name type="scientific">Sedimenticola selenatireducens</name>
    <dbReference type="NCBI Taxonomy" id="191960"/>
    <lineage>
        <taxon>Bacteria</taxon>
        <taxon>Pseudomonadati</taxon>
        <taxon>Pseudomonadota</taxon>
        <taxon>Gammaproteobacteria</taxon>
        <taxon>Chromatiales</taxon>
        <taxon>Sedimenticolaceae</taxon>
        <taxon>Sedimenticola</taxon>
    </lineage>
</organism>
<proteinExistence type="inferred from homology"/>
<dbReference type="Proteomes" id="UP000235015">
    <property type="component" value="Unassembled WGS sequence"/>
</dbReference>
<dbReference type="InterPro" id="IPR006504">
    <property type="entry name" value="Tscrpt_reg_Spx/MgsR"/>
</dbReference>
<dbReference type="PROSITE" id="PS51354">
    <property type="entry name" value="GLUTAREDOXIN_2"/>
    <property type="match status" value="1"/>
</dbReference>
<comment type="similarity">
    <text evidence="1 2">Belongs to the ArsC family.</text>
</comment>
<dbReference type="PROSITE" id="PS51353">
    <property type="entry name" value="ARSC"/>
    <property type="match status" value="1"/>
</dbReference>
<dbReference type="EMBL" id="PKUN01000002">
    <property type="protein sequence ID" value="PLX63286.1"/>
    <property type="molecule type" value="Genomic_DNA"/>
</dbReference>
<gene>
    <name evidence="3" type="ORF">C0630_02260</name>
</gene>
<dbReference type="NCBIfam" id="TIGR01617">
    <property type="entry name" value="arsC_related"/>
    <property type="match status" value="1"/>
</dbReference>
<dbReference type="InterPro" id="IPR036249">
    <property type="entry name" value="Thioredoxin-like_sf"/>
</dbReference>